<name>A0A1D9QMY2_SCLS1</name>
<dbReference type="RefSeq" id="XP_001588957.1">
    <property type="nucleotide sequence ID" value="XM_001588907.1"/>
</dbReference>
<reference evidence="3" key="1">
    <citation type="journal article" date="2017" name="Genome Biol. Evol.">
        <title>The complete genome sequence of the phytopathogenic fungus Sclerotinia sclerotiorum reveals insights into the genome architecture of broad host range pathogens.</title>
        <authorList>
            <person name="Derbyshire M."/>
            <person name="Denton-Giles M."/>
            <person name="Hegedus D."/>
            <person name="Seifbarghy S."/>
            <person name="Rollins J."/>
            <person name="van Kan J."/>
            <person name="Seidl M.F."/>
            <person name="Faino L."/>
            <person name="Mbengue M."/>
            <person name="Navaud O."/>
            <person name="Raffaele S."/>
            <person name="Hammond-Kosack K."/>
            <person name="Heard S."/>
            <person name="Oliver R."/>
        </authorList>
    </citation>
    <scope>NUCLEOTIDE SEQUENCE [LARGE SCALE GENOMIC DNA]</scope>
    <source>
        <strain evidence="3">ATCC 18683 / 1980 / Ss-1</strain>
    </source>
</reference>
<dbReference type="AlphaFoldDB" id="A0A1D9QMY2"/>
<evidence type="ECO:0000313" key="3">
    <source>
        <dbReference type="Proteomes" id="UP000177798"/>
    </source>
</evidence>
<dbReference type="Proteomes" id="UP000177798">
    <property type="component" value="Chromosome 16"/>
</dbReference>
<dbReference type="OMA" id="HDWAQRD"/>
<sequence length="302" mass="34749">MDTSVFKAPIPTYEELCCKSELYRTMSYPPSNQHHHINIHVPRAHSKRGAPLDPDDLSRRLRAHISQQKAFAEQRRAVRVSMATGVYHHVPQVAAQSFEHTATQEKLHQVHKLSEPALKNLGYLTADEGATEIGSGYVYQKPTTALQKAQVMDHATAEKTKTRNRNQYQWTTALERAAELDAERDMYRCPRRTFNSDVPLLHKSRAVMRPMSMGDFLPWEEKEEPKEAKRERNDRHDWTQRDESEETRRSMKDMVGPLLSLKLRRGKVLDGSGEVIKFKSPVRSPIRVSFFGMFKRNPSNGS</sequence>
<evidence type="ECO:0000313" key="2">
    <source>
        <dbReference type="EMBL" id="APA16290.1"/>
    </source>
</evidence>
<feature type="region of interest" description="Disordered" evidence="1">
    <location>
        <begin position="220"/>
        <end position="251"/>
    </location>
</feature>
<evidence type="ECO:0000256" key="1">
    <source>
        <dbReference type="SAM" id="MobiDB-lite"/>
    </source>
</evidence>
<dbReference type="VEuPathDB" id="FungiDB:sscle_16g110600"/>
<dbReference type="OrthoDB" id="5204927at2759"/>
<dbReference type="KEGG" id="ssl:SS1G_10505"/>
<proteinExistence type="predicted"/>
<organism evidence="2 3">
    <name type="scientific">Sclerotinia sclerotiorum (strain ATCC 18683 / 1980 / Ss-1)</name>
    <name type="common">White mold</name>
    <name type="synonym">Whetzelinia sclerotiorum</name>
    <dbReference type="NCBI Taxonomy" id="665079"/>
    <lineage>
        <taxon>Eukaryota</taxon>
        <taxon>Fungi</taxon>
        <taxon>Dikarya</taxon>
        <taxon>Ascomycota</taxon>
        <taxon>Pezizomycotina</taxon>
        <taxon>Leotiomycetes</taxon>
        <taxon>Helotiales</taxon>
        <taxon>Sclerotiniaceae</taxon>
        <taxon>Sclerotinia</taxon>
    </lineage>
</organism>
<accession>A0A1D9QMY2</accession>
<protein>
    <submittedName>
        <fullName evidence="2">Uncharacterized protein</fullName>
    </submittedName>
</protein>
<dbReference type="EMBL" id="CP017829">
    <property type="protein sequence ID" value="APA16290.1"/>
    <property type="molecule type" value="Genomic_DNA"/>
</dbReference>
<gene>
    <name evidence="2" type="ORF">sscle_16g110600</name>
</gene>